<dbReference type="EMBL" id="CAMXCT010003857">
    <property type="protein sequence ID" value="CAI4006589.1"/>
    <property type="molecule type" value="Genomic_DNA"/>
</dbReference>
<dbReference type="InterPro" id="IPR036875">
    <property type="entry name" value="Znf_CCHC_sf"/>
</dbReference>
<evidence type="ECO:0000259" key="4">
    <source>
        <dbReference type="PROSITE" id="PS50994"/>
    </source>
</evidence>
<name>A0A9P1DCM1_9DINO</name>
<gene>
    <name evidence="5" type="ORF">C1SCF055_LOCUS32220</name>
</gene>
<dbReference type="InterPro" id="IPR012337">
    <property type="entry name" value="RNaseH-like_sf"/>
</dbReference>
<dbReference type="EMBL" id="CAMXCT020003857">
    <property type="protein sequence ID" value="CAL1159964.1"/>
    <property type="molecule type" value="Genomic_DNA"/>
</dbReference>
<dbReference type="GO" id="GO:0003676">
    <property type="term" value="F:nucleic acid binding"/>
    <property type="evidence" value="ECO:0007669"/>
    <property type="project" value="InterPro"/>
</dbReference>
<evidence type="ECO:0000256" key="1">
    <source>
        <dbReference type="PROSITE-ProRule" id="PRU00047"/>
    </source>
</evidence>
<dbReference type="Proteomes" id="UP001152797">
    <property type="component" value="Unassembled WGS sequence"/>
</dbReference>
<dbReference type="GO" id="GO:0015074">
    <property type="term" value="P:DNA integration"/>
    <property type="evidence" value="ECO:0007669"/>
    <property type="project" value="InterPro"/>
</dbReference>
<keyword evidence="1" id="KW-0479">Metal-binding</keyword>
<evidence type="ECO:0000313" key="6">
    <source>
        <dbReference type="EMBL" id="CAL1159964.1"/>
    </source>
</evidence>
<keyword evidence="1" id="KW-0862">Zinc</keyword>
<dbReference type="SUPFAM" id="SSF53098">
    <property type="entry name" value="Ribonuclease H-like"/>
    <property type="match status" value="1"/>
</dbReference>
<dbReference type="InterPro" id="IPR001878">
    <property type="entry name" value="Znf_CCHC"/>
</dbReference>
<dbReference type="PROSITE" id="PS50158">
    <property type="entry name" value="ZF_CCHC"/>
    <property type="match status" value="1"/>
</dbReference>
<dbReference type="GO" id="GO:0008270">
    <property type="term" value="F:zinc ion binding"/>
    <property type="evidence" value="ECO:0007669"/>
    <property type="project" value="UniProtKB-KW"/>
</dbReference>
<feature type="domain" description="CCHC-type" evidence="3">
    <location>
        <begin position="109"/>
        <end position="124"/>
    </location>
</feature>
<organism evidence="5">
    <name type="scientific">Cladocopium goreaui</name>
    <dbReference type="NCBI Taxonomy" id="2562237"/>
    <lineage>
        <taxon>Eukaryota</taxon>
        <taxon>Sar</taxon>
        <taxon>Alveolata</taxon>
        <taxon>Dinophyceae</taxon>
        <taxon>Suessiales</taxon>
        <taxon>Symbiodiniaceae</taxon>
        <taxon>Cladocopium</taxon>
    </lineage>
</organism>
<comment type="caution">
    <text evidence="5">The sequence shown here is derived from an EMBL/GenBank/DDBJ whole genome shotgun (WGS) entry which is preliminary data.</text>
</comment>
<protein>
    <submittedName>
        <fullName evidence="5">Uncharacterized protein</fullName>
    </submittedName>
</protein>
<feature type="region of interest" description="Disordered" evidence="2">
    <location>
        <begin position="887"/>
        <end position="914"/>
    </location>
</feature>
<dbReference type="Gene3D" id="4.10.60.10">
    <property type="entry name" value="Zinc finger, CCHC-type"/>
    <property type="match status" value="1"/>
</dbReference>
<reference evidence="6" key="2">
    <citation type="submission" date="2024-04" db="EMBL/GenBank/DDBJ databases">
        <authorList>
            <person name="Chen Y."/>
            <person name="Shah S."/>
            <person name="Dougan E. K."/>
            <person name="Thang M."/>
            <person name="Chan C."/>
        </authorList>
    </citation>
    <scope>NUCLEOTIDE SEQUENCE [LARGE SCALE GENOMIC DNA]</scope>
</reference>
<dbReference type="Pfam" id="PF00098">
    <property type="entry name" value="zf-CCHC"/>
    <property type="match status" value="1"/>
</dbReference>
<feature type="domain" description="Integrase catalytic" evidence="4">
    <location>
        <begin position="712"/>
        <end position="884"/>
    </location>
</feature>
<keyword evidence="1" id="KW-0863">Zinc-finger</keyword>
<dbReference type="SMART" id="SM00343">
    <property type="entry name" value="ZnF_C2HC"/>
    <property type="match status" value="1"/>
</dbReference>
<dbReference type="InterPro" id="IPR001584">
    <property type="entry name" value="Integrase_cat-core"/>
</dbReference>
<reference evidence="5" key="1">
    <citation type="submission" date="2022-10" db="EMBL/GenBank/DDBJ databases">
        <authorList>
            <person name="Chen Y."/>
            <person name="Dougan E. K."/>
            <person name="Chan C."/>
            <person name="Rhodes N."/>
            <person name="Thang M."/>
        </authorList>
    </citation>
    <scope>NUCLEOTIDE SEQUENCE</scope>
</reference>
<dbReference type="PROSITE" id="PS50994">
    <property type="entry name" value="INTEGRASE"/>
    <property type="match status" value="1"/>
</dbReference>
<keyword evidence="7" id="KW-1185">Reference proteome</keyword>
<proteinExistence type="predicted"/>
<dbReference type="SUPFAM" id="SSF57756">
    <property type="entry name" value="Retrovirus zinc finger-like domains"/>
    <property type="match status" value="1"/>
</dbReference>
<dbReference type="InterPro" id="IPR050951">
    <property type="entry name" value="Retrovirus_Pol_polyprotein"/>
</dbReference>
<dbReference type="PANTHER" id="PTHR37984">
    <property type="entry name" value="PROTEIN CBG26694"/>
    <property type="match status" value="1"/>
</dbReference>
<dbReference type="Gene3D" id="3.30.420.10">
    <property type="entry name" value="Ribonuclease H-like superfamily/Ribonuclease H"/>
    <property type="match status" value="1"/>
</dbReference>
<feature type="compositionally biased region" description="Polar residues" evidence="2">
    <location>
        <begin position="889"/>
        <end position="900"/>
    </location>
</feature>
<dbReference type="PANTHER" id="PTHR37984:SF5">
    <property type="entry name" value="PROTEIN NYNRIN-LIKE"/>
    <property type="match status" value="1"/>
</dbReference>
<evidence type="ECO:0000313" key="7">
    <source>
        <dbReference type="Proteomes" id="UP001152797"/>
    </source>
</evidence>
<dbReference type="AlphaFoldDB" id="A0A9P1DCM1"/>
<sequence length="1271" mass="143833">MVAVDSEAPDEEAAIQWLAEQGDEEAMIVQDFEDQLIEVCQENSDLAMCLNSYTEARAKIRDKLRHRGFWPPRNFGKGRGKVGKKGGRFEGGFKKKGQTLAERIAASTCRRCGQKGHWKQECPQRNLDKEEVHLTLEEISQEPEEEILTELPAETCNMTTVEEMLKAMQAKDRVQRRVNWKKSETVFRFGNNAVLPSLGALYVPFGRRWLRIEVVEGETPFLLSNSFLKALNADVCTSNSSLRLNTLNKHVPLKTNSKGLFVIELTDVLEAFCREHECKTPEVVSNVSVEQLKHAAATSAATVAQPPEVPAVQVSFTTECSTFSHAEALHGAVVRTSAHGISGRQGSKKLNLLEVYCEPDSQLVRVAHQYGLTAKRFTIHDGDLSTPEGQAKLWKIVEDEQPDHIWTSPECRYWGNFSRWNMSKSPSTAHNILEGRKHEKTNLSLCEELYWYQVSRGRHFHLEQPQGSEALDQKEVQGIVGGTYRTVFDMCEVGGLRIPPGNNFLRKRSVVLTTSKVCHSGLDSRYCTKQHEHCHIKGQVKIHGRWENLSAYAAKYTRGFSKNVIRGIIESMRVREMPMEMEELCVPCNGVHARDQEAAAEDVVKRRRLNFKQSEDLLDPVSMSSGSGVQYGPARSWKDLFKEAAKLAPRVGTVQFLELTKDERDWVRQLHHRMGHPDPNRFAQFLKSTHAAENIVAGSLDLQCDACLETQKGFLPTRQAAIHSDLGFNEVVGMDVASWRNGRGVEFKFVHFLDEGTLFQQGKPCATDTDDQIRALEGSWIAWAGPPKEIYTDPAKEYTSEKFLGKLQEHGIQLRVSARDSHWQLGRTEVHGSIIKRMLDRMDAEIPINSEEDFRGSLVQCFSAKNALSRVKGYTPEQAVLGISRRLPASTTSDSQQSSHLLAAGESPESDQFRQNLERRSLARQAFIEADNSNSLRRAMLRRNRPLREPYEEGDWVLYWKRKGGNLRRIRGQWHGPARIVMLEGRRICWLVHANRLIRASPEQLRPASLREWHSVREQEATMRPPENLDNPQETVLLATEMRRKRVEVKLRDLGEDDQLRFAAAKDKEIRAWLGHKTVQRVAKGKIPDNAIMRTLGLHPTAEMREALEMGPEDQCALNGGAYGRLQSNVTKATVEDLVVGNRLLHEAKAHKNRKAVVAPIAWTSKKVPRVVRSTLSAEAAALSNSVDRLLWLRMMWAWLLDPSCEWSNPEKDEILKKRADNRQRLLWVKSNGKNDVVPASQGASEKNIEESCHLHVQEGGRGVKDMAMGR</sequence>
<accession>A0A9P1DCM1</accession>
<dbReference type="InterPro" id="IPR036397">
    <property type="entry name" value="RNaseH_sf"/>
</dbReference>
<evidence type="ECO:0000313" key="5">
    <source>
        <dbReference type="EMBL" id="CAI4006589.1"/>
    </source>
</evidence>
<evidence type="ECO:0000256" key="2">
    <source>
        <dbReference type="SAM" id="MobiDB-lite"/>
    </source>
</evidence>
<evidence type="ECO:0000259" key="3">
    <source>
        <dbReference type="PROSITE" id="PS50158"/>
    </source>
</evidence>
<dbReference type="EMBL" id="CAMXCT030003857">
    <property type="protein sequence ID" value="CAL4793901.1"/>
    <property type="molecule type" value="Genomic_DNA"/>
</dbReference>